<reference evidence="2 3" key="3">
    <citation type="journal article" date="2013" name="Rice">
        <title>Improvement of the Oryza sativa Nipponbare reference genome using next generation sequence and optical map data.</title>
        <authorList>
            <person name="Kawahara Y."/>
            <person name="de la Bastide M."/>
            <person name="Hamilton J.P."/>
            <person name="Kanamori H."/>
            <person name="McCombie W.R."/>
            <person name="Ouyang S."/>
            <person name="Schwartz D.C."/>
            <person name="Tanaka T."/>
            <person name="Wu J."/>
            <person name="Zhou S."/>
            <person name="Childs K.L."/>
            <person name="Davidson R.M."/>
            <person name="Lin H."/>
            <person name="Quesada-Ocampo L."/>
            <person name="Vaillancourt B."/>
            <person name="Sakai H."/>
            <person name="Lee S.S."/>
            <person name="Kim J."/>
            <person name="Numa H."/>
            <person name="Itoh T."/>
            <person name="Buell C.R."/>
            <person name="Matsumoto T."/>
        </authorList>
    </citation>
    <scope>NUCLEOTIDE SEQUENCE [LARGE SCALE GENOMIC DNA]</scope>
    <source>
        <strain evidence="3">cv. Nipponbare</strain>
    </source>
</reference>
<reference evidence="3" key="1">
    <citation type="journal article" date="2005" name="Nature">
        <title>The map-based sequence of the rice genome.</title>
        <authorList>
            <consortium name="International rice genome sequencing project (IRGSP)"/>
            <person name="Matsumoto T."/>
            <person name="Wu J."/>
            <person name="Kanamori H."/>
            <person name="Katayose Y."/>
            <person name="Fujisawa M."/>
            <person name="Namiki N."/>
            <person name="Mizuno H."/>
            <person name="Yamamoto K."/>
            <person name="Antonio B.A."/>
            <person name="Baba T."/>
            <person name="Sakata K."/>
            <person name="Nagamura Y."/>
            <person name="Aoki H."/>
            <person name="Arikawa K."/>
            <person name="Arita K."/>
            <person name="Bito T."/>
            <person name="Chiden Y."/>
            <person name="Fujitsuka N."/>
            <person name="Fukunaka R."/>
            <person name="Hamada M."/>
            <person name="Harada C."/>
            <person name="Hayashi A."/>
            <person name="Hijishita S."/>
            <person name="Honda M."/>
            <person name="Hosokawa S."/>
            <person name="Ichikawa Y."/>
            <person name="Idonuma A."/>
            <person name="Iijima M."/>
            <person name="Ikeda M."/>
            <person name="Ikeno M."/>
            <person name="Ito K."/>
            <person name="Ito S."/>
            <person name="Ito T."/>
            <person name="Ito Y."/>
            <person name="Ito Y."/>
            <person name="Iwabuchi A."/>
            <person name="Kamiya K."/>
            <person name="Karasawa W."/>
            <person name="Kurita K."/>
            <person name="Katagiri S."/>
            <person name="Kikuta A."/>
            <person name="Kobayashi H."/>
            <person name="Kobayashi N."/>
            <person name="Machita K."/>
            <person name="Maehara T."/>
            <person name="Masukawa M."/>
            <person name="Mizubayashi T."/>
            <person name="Mukai Y."/>
            <person name="Nagasaki H."/>
            <person name="Nagata Y."/>
            <person name="Naito S."/>
            <person name="Nakashima M."/>
            <person name="Nakama Y."/>
            <person name="Nakamichi Y."/>
            <person name="Nakamura M."/>
            <person name="Meguro A."/>
            <person name="Negishi M."/>
            <person name="Ohta I."/>
            <person name="Ohta T."/>
            <person name="Okamoto M."/>
            <person name="Ono N."/>
            <person name="Saji S."/>
            <person name="Sakaguchi M."/>
            <person name="Sakai K."/>
            <person name="Shibata M."/>
            <person name="Shimokawa T."/>
            <person name="Song J."/>
            <person name="Takazaki Y."/>
            <person name="Terasawa K."/>
            <person name="Tsugane M."/>
            <person name="Tsuji K."/>
            <person name="Ueda S."/>
            <person name="Waki K."/>
            <person name="Yamagata H."/>
            <person name="Yamamoto M."/>
            <person name="Yamamoto S."/>
            <person name="Yamane H."/>
            <person name="Yoshiki S."/>
            <person name="Yoshihara R."/>
            <person name="Yukawa K."/>
            <person name="Zhong H."/>
            <person name="Yano M."/>
            <person name="Yuan Q."/>
            <person name="Ouyang S."/>
            <person name="Liu J."/>
            <person name="Jones K.M."/>
            <person name="Gansberger K."/>
            <person name="Moffat K."/>
            <person name="Hill J."/>
            <person name="Bera J."/>
            <person name="Fadrosh D."/>
            <person name="Jin S."/>
            <person name="Johri S."/>
            <person name="Kim M."/>
            <person name="Overton L."/>
            <person name="Reardon M."/>
            <person name="Tsitrin T."/>
            <person name="Vuong H."/>
            <person name="Weaver B."/>
            <person name="Ciecko A."/>
            <person name="Tallon L."/>
            <person name="Jackson J."/>
            <person name="Pai G."/>
            <person name="Aken S.V."/>
            <person name="Utterback T."/>
            <person name="Reidmuller S."/>
            <person name="Feldblyum T."/>
            <person name="Hsiao J."/>
            <person name="Zismann V."/>
            <person name="Iobst S."/>
            <person name="de Vazeille A.R."/>
            <person name="Buell C.R."/>
            <person name="Ying K."/>
            <person name="Li Y."/>
            <person name="Lu T."/>
            <person name="Huang Y."/>
            <person name="Zhao Q."/>
            <person name="Feng Q."/>
            <person name="Zhang L."/>
            <person name="Zhu J."/>
            <person name="Weng Q."/>
            <person name="Mu J."/>
            <person name="Lu Y."/>
            <person name="Fan D."/>
            <person name="Liu Y."/>
            <person name="Guan J."/>
            <person name="Zhang Y."/>
            <person name="Yu S."/>
            <person name="Liu X."/>
            <person name="Zhang Y."/>
            <person name="Hong G."/>
            <person name="Han B."/>
            <person name="Choisne N."/>
            <person name="Demange N."/>
            <person name="Orjeda G."/>
            <person name="Samain S."/>
            <person name="Cattolico L."/>
            <person name="Pelletier E."/>
            <person name="Couloux A."/>
            <person name="Segurens B."/>
            <person name="Wincker P."/>
            <person name="D'Hont A."/>
            <person name="Scarpelli C."/>
            <person name="Weissenbach J."/>
            <person name="Salanoubat M."/>
            <person name="Quetier F."/>
            <person name="Yu Y."/>
            <person name="Kim H.R."/>
            <person name="Rambo T."/>
            <person name="Currie J."/>
            <person name="Collura K."/>
            <person name="Luo M."/>
            <person name="Yang T."/>
            <person name="Ammiraju J.S.S."/>
            <person name="Engler F."/>
            <person name="Soderlund C."/>
            <person name="Wing R.A."/>
            <person name="Palmer L.E."/>
            <person name="de la Bastide M."/>
            <person name="Spiegel L."/>
            <person name="Nascimento L."/>
            <person name="Zutavern T."/>
            <person name="O'Shaughnessy A."/>
            <person name="Dike S."/>
            <person name="Dedhia N."/>
            <person name="Preston R."/>
            <person name="Balija V."/>
            <person name="McCombie W.R."/>
            <person name="Chow T."/>
            <person name="Chen H."/>
            <person name="Chung M."/>
            <person name="Chen C."/>
            <person name="Shaw J."/>
            <person name="Wu H."/>
            <person name="Hsiao K."/>
            <person name="Chao Y."/>
            <person name="Chu M."/>
            <person name="Cheng C."/>
            <person name="Hour A."/>
            <person name="Lee P."/>
            <person name="Lin S."/>
            <person name="Lin Y."/>
            <person name="Liou J."/>
            <person name="Liu S."/>
            <person name="Hsing Y."/>
            <person name="Raghuvanshi S."/>
            <person name="Mohanty A."/>
            <person name="Bharti A.K."/>
            <person name="Gaur A."/>
            <person name="Gupta V."/>
            <person name="Kumar D."/>
            <person name="Ravi V."/>
            <person name="Vij S."/>
            <person name="Kapur A."/>
            <person name="Khurana P."/>
            <person name="Khurana P."/>
            <person name="Khurana J.P."/>
            <person name="Tyagi A.K."/>
            <person name="Gaikwad K."/>
            <person name="Singh A."/>
            <person name="Dalal V."/>
            <person name="Srivastava S."/>
            <person name="Dixit A."/>
            <person name="Pal A.K."/>
            <person name="Ghazi I.A."/>
            <person name="Yadav M."/>
            <person name="Pandit A."/>
            <person name="Bhargava A."/>
            <person name="Sureshbabu K."/>
            <person name="Batra K."/>
            <person name="Sharma T.R."/>
            <person name="Mohapatra T."/>
            <person name="Singh N.K."/>
            <person name="Messing J."/>
            <person name="Nelson A.B."/>
            <person name="Fuks G."/>
            <person name="Kavchok S."/>
            <person name="Keizer G."/>
            <person name="Linton E."/>
            <person name="Llaca V."/>
            <person name="Song R."/>
            <person name="Tanyolac B."/>
            <person name="Young S."/>
            <person name="Ho-Il K."/>
            <person name="Hahn J.H."/>
            <person name="Sangsakoo G."/>
            <person name="Vanavichit A."/>
            <person name="de Mattos Luiz.A.T."/>
            <person name="Zimmer P.D."/>
            <person name="Malone G."/>
            <person name="Dellagostin O."/>
            <person name="de Oliveira A.C."/>
            <person name="Bevan M."/>
            <person name="Bancroft I."/>
            <person name="Minx P."/>
            <person name="Cordum H."/>
            <person name="Wilson R."/>
            <person name="Cheng Z."/>
            <person name="Jin W."/>
            <person name="Jiang J."/>
            <person name="Leong S.A."/>
            <person name="Iwama H."/>
            <person name="Gojobori T."/>
            <person name="Itoh T."/>
            <person name="Niimura Y."/>
            <person name="Fujii Y."/>
            <person name="Habara T."/>
            <person name="Sakai H."/>
            <person name="Sato Y."/>
            <person name="Wilson G."/>
            <person name="Kumar K."/>
            <person name="McCouch S."/>
            <person name="Juretic N."/>
            <person name="Hoen D."/>
            <person name="Wright S."/>
            <person name="Bruskiewich R."/>
            <person name="Bureau T."/>
            <person name="Miyao A."/>
            <person name="Hirochika H."/>
            <person name="Nishikawa T."/>
            <person name="Kadowaki K."/>
            <person name="Sugiura M."/>
            <person name="Burr B."/>
            <person name="Sasaki T."/>
        </authorList>
    </citation>
    <scope>NUCLEOTIDE SEQUENCE [LARGE SCALE GENOMIC DNA]</scope>
    <source>
        <strain evidence="3">cv. Nipponbare</strain>
    </source>
</reference>
<evidence type="ECO:0000313" key="2">
    <source>
        <dbReference type="EMBL" id="BAT03195.1"/>
    </source>
</evidence>
<feature type="region of interest" description="Disordered" evidence="1">
    <location>
        <begin position="298"/>
        <end position="324"/>
    </location>
</feature>
<organism evidence="2 3">
    <name type="scientific">Oryza sativa subsp. japonica</name>
    <name type="common">Rice</name>
    <dbReference type="NCBI Taxonomy" id="39947"/>
    <lineage>
        <taxon>Eukaryota</taxon>
        <taxon>Viridiplantae</taxon>
        <taxon>Streptophyta</taxon>
        <taxon>Embryophyta</taxon>
        <taxon>Tracheophyta</taxon>
        <taxon>Spermatophyta</taxon>
        <taxon>Magnoliopsida</taxon>
        <taxon>Liliopsida</taxon>
        <taxon>Poales</taxon>
        <taxon>Poaceae</taxon>
        <taxon>BOP clade</taxon>
        <taxon>Oryzoideae</taxon>
        <taxon>Oryzeae</taxon>
        <taxon>Oryzinae</taxon>
        <taxon>Oryza</taxon>
        <taxon>Oryza sativa</taxon>
    </lineage>
</organism>
<reference evidence="2 3" key="2">
    <citation type="journal article" date="2013" name="Plant Cell Physiol.">
        <title>Rice Annotation Project Database (RAP-DB): an integrative and interactive database for rice genomics.</title>
        <authorList>
            <person name="Sakai H."/>
            <person name="Lee S.S."/>
            <person name="Tanaka T."/>
            <person name="Numa H."/>
            <person name="Kim J."/>
            <person name="Kawahara Y."/>
            <person name="Wakimoto H."/>
            <person name="Yang C.C."/>
            <person name="Iwamoto M."/>
            <person name="Abe T."/>
            <person name="Yamada Y."/>
            <person name="Muto A."/>
            <person name="Inokuchi H."/>
            <person name="Ikemura T."/>
            <person name="Matsumoto T."/>
            <person name="Sasaki T."/>
            <person name="Itoh T."/>
        </authorList>
    </citation>
    <scope>NUCLEOTIDE SEQUENCE [LARGE SCALE GENOMIC DNA]</scope>
    <source>
        <strain evidence="3">cv. Nipponbare</strain>
    </source>
</reference>
<dbReference type="EMBL" id="AP014963">
    <property type="protein sequence ID" value="BAT03195.1"/>
    <property type="molecule type" value="Genomic_DNA"/>
</dbReference>
<name>A0A0P0XA54_ORYSJ</name>
<gene>
    <name evidence="2" type="ordered locus">Os07g0675133</name>
    <name evidence="2" type="ORF">OSNPB_070675133</name>
</gene>
<proteinExistence type="predicted"/>
<dbReference type="STRING" id="39947.A0A0P0XA54"/>
<evidence type="ECO:0000313" key="3">
    <source>
        <dbReference type="Proteomes" id="UP000059680"/>
    </source>
</evidence>
<accession>A0A0P0XA54</accession>
<dbReference type="AlphaFoldDB" id="A0A0P0XA54"/>
<protein>
    <submittedName>
        <fullName evidence="2">Os07g0675133 protein</fullName>
    </submittedName>
</protein>
<dbReference type="PaxDb" id="39947-A0A0P0XA54"/>
<dbReference type="Proteomes" id="UP000059680">
    <property type="component" value="Chromosome 7"/>
</dbReference>
<feature type="compositionally biased region" description="Gly residues" evidence="1">
    <location>
        <begin position="299"/>
        <end position="310"/>
    </location>
</feature>
<dbReference type="InParanoid" id="A0A0P0XA54"/>
<keyword evidence="3" id="KW-1185">Reference proteome</keyword>
<sequence length="324" mass="35369">GGGDLAALDGDAGVLVGVLPALRREHILLVGVRAARVEVAVLEHDGGVAEDEVHRAVDVAVAVELAKRVRVQRVLVAREAAPVERRQVGVHPQRHRLVLARPRRVLHRYVPRQKPPKGLVTERGRAEGGGVVDDVAAGLDDGLPRAVADEHDVGLLAPDLHVLEVPAGLDVYHVPRLAVVRRRRHRLAHRRELPAPVLRHHHVRRHLLLQPPPVRRRHPRREPASHAAVPFQWLLLRPAPPLGREAPHHGERVGDQVGDVVDAALDERPDAPVLRGGRPGEPVEAGVLVRHRRRQHGLHAGGGLLGGAVPGGELRGRRAQQVQR</sequence>
<evidence type="ECO:0000256" key="1">
    <source>
        <dbReference type="SAM" id="MobiDB-lite"/>
    </source>
</evidence>
<feature type="non-terminal residue" evidence="2">
    <location>
        <position position="1"/>
    </location>
</feature>
<dbReference type="eggNOG" id="ENOG502STIG">
    <property type="taxonomic scope" value="Eukaryota"/>
</dbReference>
<feature type="non-terminal residue" evidence="2">
    <location>
        <position position="324"/>
    </location>
</feature>